<dbReference type="AlphaFoldDB" id="A0A5Q4YZ88"/>
<keyword evidence="7 12" id="KW-1133">Transmembrane helix</keyword>
<dbReference type="InterPro" id="IPR004089">
    <property type="entry name" value="MCPsignal_dom"/>
</dbReference>
<dbReference type="PANTHER" id="PTHR32089:SF112">
    <property type="entry name" value="LYSOZYME-LIKE PROTEIN-RELATED"/>
    <property type="match status" value="1"/>
</dbReference>
<dbReference type="GO" id="GO:0007165">
    <property type="term" value="P:signal transduction"/>
    <property type="evidence" value="ECO:0007669"/>
    <property type="project" value="UniProtKB-KW"/>
</dbReference>
<dbReference type="InterPro" id="IPR013655">
    <property type="entry name" value="PAS_fold_3"/>
</dbReference>
<keyword evidence="3" id="KW-0488">Methylation</keyword>
<keyword evidence="6 12" id="KW-0812">Transmembrane</keyword>
<organism evidence="14">
    <name type="scientific">Aliivibrio wodanis</name>
    <dbReference type="NCBI Taxonomy" id="80852"/>
    <lineage>
        <taxon>Bacteria</taxon>
        <taxon>Pseudomonadati</taxon>
        <taxon>Pseudomonadota</taxon>
        <taxon>Gammaproteobacteria</taxon>
        <taxon>Vibrionales</taxon>
        <taxon>Vibrionaceae</taxon>
        <taxon>Aliivibrio</taxon>
    </lineage>
</organism>
<name>A0A5Q4YZ88_9GAMM</name>
<evidence type="ECO:0000256" key="11">
    <source>
        <dbReference type="PROSITE-ProRule" id="PRU00284"/>
    </source>
</evidence>
<dbReference type="NCBIfam" id="TIGR00229">
    <property type="entry name" value="sensory_box"/>
    <property type="match status" value="1"/>
</dbReference>
<dbReference type="Gene3D" id="3.30.450.20">
    <property type="entry name" value="PAS domain"/>
    <property type="match status" value="1"/>
</dbReference>
<dbReference type="EMBL" id="LR721751">
    <property type="protein sequence ID" value="VVV06436.1"/>
    <property type="molecule type" value="Genomic_DNA"/>
</dbReference>
<evidence type="ECO:0000256" key="6">
    <source>
        <dbReference type="ARBA" id="ARBA00022692"/>
    </source>
</evidence>
<keyword evidence="2" id="KW-1003">Cell membrane</keyword>
<dbReference type="Pfam" id="PF00015">
    <property type="entry name" value="MCPsignal"/>
    <property type="match status" value="1"/>
</dbReference>
<dbReference type="GO" id="GO:0005886">
    <property type="term" value="C:plasma membrane"/>
    <property type="evidence" value="ECO:0007669"/>
    <property type="project" value="UniProtKB-SubCell"/>
</dbReference>
<keyword evidence="8 12" id="KW-0472">Membrane</keyword>
<dbReference type="CDD" id="cd11386">
    <property type="entry name" value="MCP_signal"/>
    <property type="match status" value="1"/>
</dbReference>
<evidence type="ECO:0000313" key="14">
    <source>
        <dbReference type="EMBL" id="VVV06436.1"/>
    </source>
</evidence>
<accession>A0A5Q4YZ88</accession>
<keyword evidence="14" id="KW-0675">Receptor</keyword>
<evidence type="ECO:0000256" key="1">
    <source>
        <dbReference type="ARBA" id="ARBA00004429"/>
    </source>
</evidence>
<dbReference type="GO" id="GO:0052131">
    <property type="term" value="P:positive aerotaxis"/>
    <property type="evidence" value="ECO:0007669"/>
    <property type="project" value="UniProtKB-ARBA"/>
</dbReference>
<evidence type="ECO:0000259" key="13">
    <source>
        <dbReference type="PROSITE" id="PS50111"/>
    </source>
</evidence>
<evidence type="ECO:0000256" key="9">
    <source>
        <dbReference type="ARBA" id="ARBA00023224"/>
    </source>
</evidence>
<dbReference type="Pfam" id="PF08447">
    <property type="entry name" value="PAS_3"/>
    <property type="match status" value="1"/>
</dbReference>
<dbReference type="InterPro" id="IPR035965">
    <property type="entry name" value="PAS-like_dom_sf"/>
</dbReference>
<dbReference type="FunFam" id="3.30.450.20:FF:000046">
    <property type="entry name" value="Aerotaxis sensor receptor"/>
    <property type="match status" value="1"/>
</dbReference>
<dbReference type="SMART" id="SM00283">
    <property type="entry name" value="MA"/>
    <property type="match status" value="1"/>
</dbReference>
<dbReference type="SUPFAM" id="SSF58104">
    <property type="entry name" value="Methyl-accepting chemotaxis protein (MCP) signaling domain"/>
    <property type="match status" value="1"/>
</dbReference>
<gene>
    <name evidence="14" type="primary">aer_1</name>
    <name evidence="14" type="ORF">AW0309160_03928</name>
</gene>
<dbReference type="CDD" id="cd00130">
    <property type="entry name" value="PAS"/>
    <property type="match status" value="1"/>
</dbReference>
<dbReference type="SUPFAM" id="SSF55785">
    <property type="entry name" value="PYP-like sensor domain (PAS domain)"/>
    <property type="match status" value="1"/>
</dbReference>
<comment type="similarity">
    <text evidence="10">Belongs to the methyl-accepting chemotaxis (MCP) protein family.</text>
</comment>
<protein>
    <submittedName>
        <fullName evidence="14">Aerotaxis receptor</fullName>
    </submittedName>
</protein>
<reference evidence="14" key="1">
    <citation type="submission" date="2019-09" db="EMBL/GenBank/DDBJ databases">
        <authorList>
            <person name="Hjerde E."/>
        </authorList>
    </citation>
    <scope>NUCLEOTIDE SEQUENCE</scope>
    <source>
        <strain evidence="14">06/09/160</strain>
    </source>
</reference>
<dbReference type="InterPro" id="IPR004090">
    <property type="entry name" value="Chemotax_Me-accpt_rcpt"/>
</dbReference>
<evidence type="ECO:0000256" key="5">
    <source>
        <dbReference type="ARBA" id="ARBA00022519"/>
    </source>
</evidence>
<keyword evidence="5" id="KW-0997">Cell inner membrane</keyword>
<dbReference type="PANTHER" id="PTHR32089">
    <property type="entry name" value="METHYL-ACCEPTING CHEMOTAXIS PROTEIN MCPB"/>
    <property type="match status" value="1"/>
</dbReference>
<evidence type="ECO:0000256" key="8">
    <source>
        <dbReference type="ARBA" id="ARBA00023136"/>
    </source>
</evidence>
<feature type="transmembrane region" description="Helical" evidence="12">
    <location>
        <begin position="148"/>
        <end position="166"/>
    </location>
</feature>
<evidence type="ECO:0000256" key="12">
    <source>
        <dbReference type="SAM" id="Phobius"/>
    </source>
</evidence>
<dbReference type="Gene3D" id="1.10.287.950">
    <property type="entry name" value="Methyl-accepting chemotaxis protein"/>
    <property type="match status" value="1"/>
</dbReference>
<dbReference type="FunFam" id="1.10.287.950:FF:000001">
    <property type="entry name" value="Methyl-accepting chemotaxis sensory transducer"/>
    <property type="match status" value="1"/>
</dbReference>
<dbReference type="GO" id="GO:0004888">
    <property type="term" value="F:transmembrane signaling receptor activity"/>
    <property type="evidence" value="ECO:0007669"/>
    <property type="project" value="InterPro"/>
</dbReference>
<evidence type="ECO:0000256" key="7">
    <source>
        <dbReference type="ARBA" id="ARBA00022989"/>
    </source>
</evidence>
<sequence length="522" mass="58133">MDSNYVSKKEVRYSSSYNLLSVTKPSSHITYASKEFCEVAGYSQEELLDQPHNILRHPEMPKEAFANMWSYLKKNQSWMGMVKNRCANGDYYWVDAFVSPITENGKVIEYQSVRTCPERKHVDHAEKVYADINAGKTPFRLKLPRTRLWQRVSVCFILAALISFTFEQFIQNSGVPLLLILSIFSVYIMTRRLESLAQSARKVFDNPLMEFVYNKRVDDISEITLAMKMCHSETNAVSGRIQDSNEQVTGAVEDSFDNLKNMSIQLDSQAMEVDQVAAAINEMHATAHEVTRNAQNTATTTDKAKVAVQEGMTEVTSTLKAVDILATQLKQTSLSVREFELQTNMIEKVLTIIQGVSEQTNLLALNAAIEAARAGEQGRGFAVVADEVRQLAQKSHESTAEIQTVISLIRNGTTDIVSSIEEGERLSSGCIDSAKISADKLNQLLTEITDISEQNMQIATAVEEMSNVSNDMNNNVQSISQSTQELSTSTSILVNESQAENGGLMSNLISQIKLAEQFRKLG</sequence>
<comment type="subcellular location">
    <subcellularLocation>
        <location evidence="1">Cell inner membrane</location>
        <topology evidence="1">Multi-pass membrane protein</topology>
    </subcellularLocation>
</comment>
<keyword evidence="9 11" id="KW-0807">Transducer</keyword>
<dbReference type="InterPro" id="IPR000014">
    <property type="entry name" value="PAS"/>
</dbReference>
<evidence type="ECO:0000256" key="3">
    <source>
        <dbReference type="ARBA" id="ARBA00022481"/>
    </source>
</evidence>
<proteinExistence type="inferred from homology"/>
<evidence type="ECO:0000256" key="10">
    <source>
        <dbReference type="ARBA" id="ARBA00029447"/>
    </source>
</evidence>
<dbReference type="PROSITE" id="PS50111">
    <property type="entry name" value="CHEMOTAXIS_TRANSDUC_2"/>
    <property type="match status" value="1"/>
</dbReference>
<feature type="domain" description="Methyl-accepting transducer" evidence="13">
    <location>
        <begin position="244"/>
        <end position="480"/>
    </location>
</feature>
<dbReference type="PRINTS" id="PR00260">
    <property type="entry name" value="CHEMTRNSDUCR"/>
</dbReference>
<evidence type="ECO:0000256" key="4">
    <source>
        <dbReference type="ARBA" id="ARBA00022500"/>
    </source>
</evidence>
<keyword evidence="4" id="KW-0145">Chemotaxis</keyword>
<evidence type="ECO:0000256" key="2">
    <source>
        <dbReference type="ARBA" id="ARBA00022475"/>
    </source>
</evidence>